<sequence length="772" mass="88913">MKSICLKKAKNLIDLKLMASEGWVYGLIKSLPENIQRLSIGSFFNKKIPYADIIPPTLVKSSFNSIKYLNLRDVKLNERGGLLYIGCVLKSAPSLVELVLECYSRVDITQASDRSEELECSSCCLNQLKTVNINNCATYHQQAMRMYWILSFNTTVLLDQTIEDIDKVEKTTPEKDVSLSNIDPVRLPVHNLDTIGGDVQNGEPHDYVDDQQLGEEVYIPADNDEENDMSQDENLGEAPESSQVQLRRSNRQRQPSTKYYSDEYVTWTDEGEPEYFQEAMESDENQKWLDAMNDEMKSLHDNHTYDLMKLPKGKRALENRWIYRVKHESNSESPRYKARLVVKGFRQRKGVDFNEIFSPVVKMSSIRTMLGLAATLGLEVEQMHVKTTFLHGDLEEEIYMKQPDGFQVKRKEDYVCRLRKSLYGLKQAPRQWYKKFESVMSEQGYKKTTSDHCVFVRKFSNDDFIILLLYVDDMLIVGKNISNIDRLKKQLGESFAMKDMGEAKQILGIRITRDRKEKKLWMSQEHYIKRVLQRFQMENSKAVSTPLATHFKLSSKQSPSNEDETFDMKRVPYASAVGSLMYAMVCTRPDIAHVVGTVSRFLSNPGREHWNAVKWVLRYLRGTTGMRLCFGGDKPTLEGYSDSDMAGDIDFRKSTSGYMIKFAGGVVAWQSRLQKCVALSTTKAEFIVITEACKELLWLKKFLQELGFVQDKYVLFVDSQSVIHLGKNPTFHNRSKHIDVRYHWIRDVLDAKLLELAKVHTDDNVVVCGFLV</sequence>
<evidence type="ECO:0000313" key="2">
    <source>
        <dbReference type="Proteomes" id="UP001177021"/>
    </source>
</evidence>
<comment type="caution">
    <text evidence="1">The sequence shown here is derived from an EMBL/GenBank/DDBJ whole genome shotgun (WGS) entry which is preliminary data.</text>
</comment>
<reference evidence="1" key="1">
    <citation type="submission" date="2023-10" db="EMBL/GenBank/DDBJ databases">
        <authorList>
            <person name="Rodriguez Cubillos JULIANA M."/>
            <person name="De Vega J."/>
        </authorList>
    </citation>
    <scope>NUCLEOTIDE SEQUENCE</scope>
</reference>
<proteinExistence type="predicted"/>
<protein>
    <submittedName>
        <fullName evidence="1">Uncharacterized protein</fullName>
    </submittedName>
</protein>
<dbReference type="EMBL" id="CASHSV030000615">
    <property type="protein sequence ID" value="CAJ2671557.1"/>
    <property type="molecule type" value="Genomic_DNA"/>
</dbReference>
<name>A0ACB0LPS0_TRIPR</name>
<evidence type="ECO:0000313" key="1">
    <source>
        <dbReference type="EMBL" id="CAJ2671557.1"/>
    </source>
</evidence>
<dbReference type="Proteomes" id="UP001177021">
    <property type="component" value="Unassembled WGS sequence"/>
</dbReference>
<organism evidence="1 2">
    <name type="scientific">Trifolium pratense</name>
    <name type="common">Red clover</name>
    <dbReference type="NCBI Taxonomy" id="57577"/>
    <lineage>
        <taxon>Eukaryota</taxon>
        <taxon>Viridiplantae</taxon>
        <taxon>Streptophyta</taxon>
        <taxon>Embryophyta</taxon>
        <taxon>Tracheophyta</taxon>
        <taxon>Spermatophyta</taxon>
        <taxon>Magnoliopsida</taxon>
        <taxon>eudicotyledons</taxon>
        <taxon>Gunneridae</taxon>
        <taxon>Pentapetalae</taxon>
        <taxon>rosids</taxon>
        <taxon>fabids</taxon>
        <taxon>Fabales</taxon>
        <taxon>Fabaceae</taxon>
        <taxon>Papilionoideae</taxon>
        <taxon>50 kb inversion clade</taxon>
        <taxon>NPAAA clade</taxon>
        <taxon>Hologalegina</taxon>
        <taxon>IRL clade</taxon>
        <taxon>Trifolieae</taxon>
        <taxon>Trifolium</taxon>
    </lineage>
</organism>
<keyword evidence="2" id="KW-1185">Reference proteome</keyword>
<accession>A0ACB0LPS0</accession>
<gene>
    <name evidence="1" type="ORF">MILVUS5_LOCUS35362</name>
</gene>